<dbReference type="InterPro" id="IPR051915">
    <property type="entry name" value="Cellulose_Degrad_GH3"/>
</dbReference>
<dbReference type="PRINTS" id="PR00133">
    <property type="entry name" value="GLHYDRLASE3"/>
</dbReference>
<keyword evidence="4" id="KW-0732">Signal</keyword>
<dbReference type="Pfam" id="PF14310">
    <property type="entry name" value="Fn3-like"/>
    <property type="match status" value="1"/>
</dbReference>
<dbReference type="EC" id="3.2.1.21" evidence="3"/>
<dbReference type="InterPro" id="IPR026891">
    <property type="entry name" value="Fn3-like"/>
</dbReference>
<dbReference type="Gene3D" id="2.60.40.10">
    <property type="entry name" value="Immunoglobulins"/>
    <property type="match status" value="1"/>
</dbReference>
<dbReference type="InterPro" id="IPR002772">
    <property type="entry name" value="Glyco_hydro_3_C"/>
</dbReference>
<dbReference type="PANTHER" id="PTHR30620:SF16">
    <property type="entry name" value="LYSOSOMAL BETA GLUCOSIDASE"/>
    <property type="match status" value="1"/>
</dbReference>
<evidence type="ECO:0000256" key="1">
    <source>
        <dbReference type="ARBA" id="ARBA00000448"/>
    </source>
</evidence>
<dbReference type="InterPro" id="IPR001764">
    <property type="entry name" value="Glyco_hydro_3_N"/>
</dbReference>
<dbReference type="PANTHER" id="PTHR30620">
    <property type="entry name" value="PERIPLASMIC BETA-GLUCOSIDASE-RELATED"/>
    <property type="match status" value="1"/>
</dbReference>
<comment type="caution">
    <text evidence="8">The sequence shown here is derived from an EMBL/GenBank/DDBJ whole genome shotgun (WGS) entry which is preliminary data.</text>
</comment>
<proteinExistence type="inferred from homology"/>
<evidence type="ECO:0000256" key="6">
    <source>
        <dbReference type="ARBA" id="ARBA00023295"/>
    </source>
</evidence>
<evidence type="ECO:0000256" key="3">
    <source>
        <dbReference type="ARBA" id="ARBA00012744"/>
    </source>
</evidence>
<comment type="catalytic activity">
    <reaction evidence="1">
        <text>Hydrolysis of terminal, non-reducing beta-D-glucosyl residues with release of beta-D-glucose.</text>
        <dbReference type="EC" id="3.2.1.21"/>
    </reaction>
</comment>
<evidence type="ECO:0000313" key="8">
    <source>
        <dbReference type="EMBL" id="MFD1094561.1"/>
    </source>
</evidence>
<dbReference type="InterPro" id="IPR036881">
    <property type="entry name" value="Glyco_hydro_3_C_sf"/>
</dbReference>
<dbReference type="InterPro" id="IPR013783">
    <property type="entry name" value="Ig-like_fold"/>
</dbReference>
<reference evidence="9" key="1">
    <citation type="journal article" date="2019" name="Int. J. Syst. Evol. Microbiol.">
        <title>The Global Catalogue of Microorganisms (GCM) 10K type strain sequencing project: providing services to taxonomists for standard genome sequencing and annotation.</title>
        <authorList>
            <consortium name="The Broad Institute Genomics Platform"/>
            <consortium name="The Broad Institute Genome Sequencing Center for Infectious Disease"/>
            <person name="Wu L."/>
            <person name="Ma J."/>
        </authorList>
    </citation>
    <scope>NUCLEOTIDE SEQUENCE [LARGE SCALE GENOMIC DNA]</scope>
    <source>
        <strain evidence="9">CCUG 64793</strain>
    </source>
</reference>
<keyword evidence="5 8" id="KW-0378">Hydrolase</keyword>
<dbReference type="Gene3D" id="3.20.20.300">
    <property type="entry name" value="Glycoside hydrolase, family 3, N-terminal domain"/>
    <property type="match status" value="1"/>
</dbReference>
<organism evidence="8 9">
    <name type="scientific">Salegentibacter chungangensis</name>
    <dbReference type="NCBI Taxonomy" id="1335724"/>
    <lineage>
        <taxon>Bacteria</taxon>
        <taxon>Pseudomonadati</taxon>
        <taxon>Bacteroidota</taxon>
        <taxon>Flavobacteriia</taxon>
        <taxon>Flavobacteriales</taxon>
        <taxon>Flavobacteriaceae</taxon>
        <taxon>Salegentibacter</taxon>
    </lineage>
</organism>
<dbReference type="RefSeq" id="WP_380742501.1">
    <property type="nucleotide sequence ID" value="NZ_JBHTLI010000001.1"/>
</dbReference>
<dbReference type="EMBL" id="JBHTLI010000001">
    <property type="protein sequence ID" value="MFD1094561.1"/>
    <property type="molecule type" value="Genomic_DNA"/>
</dbReference>
<comment type="similarity">
    <text evidence="2">Belongs to the glycosyl hydrolase 3 family.</text>
</comment>
<dbReference type="GO" id="GO:0016787">
    <property type="term" value="F:hydrolase activity"/>
    <property type="evidence" value="ECO:0007669"/>
    <property type="project" value="UniProtKB-KW"/>
</dbReference>
<dbReference type="SUPFAM" id="SSF52279">
    <property type="entry name" value="Beta-D-glucan exohydrolase, C-terminal domain"/>
    <property type="match status" value="1"/>
</dbReference>
<dbReference type="Proteomes" id="UP001597131">
    <property type="component" value="Unassembled WGS sequence"/>
</dbReference>
<keyword evidence="9" id="KW-1185">Reference proteome</keyword>
<evidence type="ECO:0000256" key="4">
    <source>
        <dbReference type="ARBA" id="ARBA00022729"/>
    </source>
</evidence>
<feature type="domain" description="Fibronectin type III-like" evidence="7">
    <location>
        <begin position="687"/>
        <end position="756"/>
    </location>
</feature>
<protein>
    <recommendedName>
        <fullName evidence="3">beta-glucosidase</fullName>
        <ecNumber evidence="3">3.2.1.21</ecNumber>
    </recommendedName>
</protein>
<gene>
    <name evidence="8" type="ORF">ACFQ3Q_02265</name>
</gene>
<keyword evidence="6" id="KW-0326">Glycosidase</keyword>
<accession>A0ABW3NP08</accession>
<evidence type="ECO:0000259" key="7">
    <source>
        <dbReference type="SMART" id="SM01217"/>
    </source>
</evidence>
<dbReference type="InterPro" id="IPR036962">
    <property type="entry name" value="Glyco_hydro_3_N_sf"/>
</dbReference>
<sequence>MDLNKIIILFFAIVISPLKSPAQELPYQDASLSVEERLNDLMSRMTLEEKAGQMCQYVGIEHMLKASGNLTEEEMKKSDAQGFYPGIDAEDMRELVREGKIGSFLHVLHAEEANKLQKLAKESRLGIPLLIGIDAIHGDALVEGTTVYPSPISQAATWNDKLQFKASQQTAKEMRATGSHWSFTPNIDVLRDPRWGRTGETFGEDPYLVGNMGVATIKGLQSDSFGPANVIACAKHLIAGSQSVNGINSAPTDVSKRTLYEVFLPPYRRAIQEANVFSIMAAHNEVNGIPAHMHKALMTDLLREEWGFEGFYVSDWNDVSRIYSLHKVAESFQRASELAVSAGLDMHMHGPEFFDHVVEGVKNGSIPSERVEQACRAILEAKFRLGLFEEALVEESEVAGELYTPEHQATALQQAREAMTLLRNDNILPLQGSGKKLFITGPNANNMTTLGDWASPQPEDKFITVYEGIKELAESKGHSVDYFDIGERSKEITQAMIENAAEKAGAADVAVLVLGENSFRHDWPNKTTGENIDRASLQLSGNQLELAKAIHKAGKPVIVVYVSGSPISEPWLQQNARAILNAWEPGSFGGQAVAEVLFGDYNPGGKLPLTVPMSVGQLQMVYNHKPSTYKHKYHGTPKKPLYPFGYGLSYTSFEISQPEISATKTDFSTKPVVSFKVTNTGNMKGSEVVQLYIRDDYSMVTRPVKELKAYKRVELEPGETTEVEFRITPEKLAFYDMDFHPVVEEGDFTIMLGNSSADKDLKTTKLRVTKNIELIE</sequence>
<name>A0ABW3NP08_9FLAO</name>
<evidence type="ECO:0000313" key="9">
    <source>
        <dbReference type="Proteomes" id="UP001597131"/>
    </source>
</evidence>
<dbReference type="Pfam" id="PF01915">
    <property type="entry name" value="Glyco_hydro_3_C"/>
    <property type="match status" value="1"/>
</dbReference>
<dbReference type="SMART" id="SM01217">
    <property type="entry name" value="Fn3_like"/>
    <property type="match status" value="1"/>
</dbReference>
<dbReference type="Pfam" id="PF00933">
    <property type="entry name" value="Glyco_hydro_3"/>
    <property type="match status" value="1"/>
</dbReference>
<evidence type="ECO:0000256" key="5">
    <source>
        <dbReference type="ARBA" id="ARBA00022801"/>
    </source>
</evidence>
<evidence type="ECO:0000256" key="2">
    <source>
        <dbReference type="ARBA" id="ARBA00005336"/>
    </source>
</evidence>
<dbReference type="SUPFAM" id="SSF51445">
    <property type="entry name" value="(Trans)glycosidases"/>
    <property type="match status" value="1"/>
</dbReference>
<dbReference type="Gene3D" id="3.40.50.1700">
    <property type="entry name" value="Glycoside hydrolase family 3 C-terminal domain"/>
    <property type="match status" value="1"/>
</dbReference>
<dbReference type="InterPro" id="IPR017853">
    <property type="entry name" value="GH"/>
</dbReference>